<dbReference type="EC" id="1.9.3.1" evidence="10"/>
<comment type="similarity">
    <text evidence="2 7">Belongs to the cytochrome c oxidase subunit 3 family.</text>
</comment>
<sequence length="111" mass="12359">MPVEAAVRGQPDADDRAIAIDDLAAEMASLNVRHRWPSLPVVLSGGYTWASIYYLLTGAHAAHLAVGLIMIACFLTIRLDSQRRVGLSNVANYWHFVDGVWLIMFFLIYVI</sequence>
<dbReference type="PROSITE" id="PS50253">
    <property type="entry name" value="COX3"/>
    <property type="match status" value="1"/>
</dbReference>
<evidence type="ECO:0000259" key="9">
    <source>
        <dbReference type="PROSITE" id="PS50253"/>
    </source>
</evidence>
<feature type="transmembrane region" description="Helical" evidence="8">
    <location>
        <begin position="61"/>
        <end position="79"/>
    </location>
</feature>
<keyword evidence="5 8" id="KW-1133">Transmembrane helix</keyword>
<dbReference type="InterPro" id="IPR024791">
    <property type="entry name" value="Cyt_c/ubiquinol_Oxase_su3"/>
</dbReference>
<dbReference type="KEGG" id="pnd:Pla175_29760"/>
<evidence type="ECO:0000256" key="2">
    <source>
        <dbReference type="ARBA" id="ARBA00010581"/>
    </source>
</evidence>
<dbReference type="Proteomes" id="UP000317429">
    <property type="component" value="Chromosome"/>
</dbReference>
<dbReference type="Gene3D" id="1.20.120.80">
    <property type="entry name" value="Cytochrome c oxidase, subunit III, four-helix bundle"/>
    <property type="match status" value="1"/>
</dbReference>
<feature type="domain" description="Heme-copper oxidase subunit III family profile" evidence="9">
    <location>
        <begin position="49"/>
        <end position="111"/>
    </location>
</feature>
<dbReference type="InterPro" id="IPR013833">
    <property type="entry name" value="Cyt_c_oxidase_su3_a-hlx"/>
</dbReference>
<dbReference type="Pfam" id="PF00510">
    <property type="entry name" value="COX3"/>
    <property type="match status" value="1"/>
</dbReference>
<dbReference type="GO" id="GO:0016491">
    <property type="term" value="F:oxidoreductase activity"/>
    <property type="evidence" value="ECO:0007669"/>
    <property type="project" value="UniProtKB-KW"/>
</dbReference>
<gene>
    <name evidence="10" type="primary">ctaE_1</name>
    <name evidence="10" type="ORF">Pla175_29760</name>
</gene>
<keyword evidence="6 8" id="KW-0472">Membrane</keyword>
<dbReference type="InterPro" id="IPR035973">
    <property type="entry name" value="Cyt_c_oxidase_su3-like_sf"/>
</dbReference>
<reference evidence="10 11" key="1">
    <citation type="submission" date="2019-02" db="EMBL/GenBank/DDBJ databases">
        <title>Deep-cultivation of Planctomycetes and their phenomic and genomic characterization uncovers novel biology.</title>
        <authorList>
            <person name="Wiegand S."/>
            <person name="Jogler M."/>
            <person name="Boedeker C."/>
            <person name="Pinto D."/>
            <person name="Vollmers J."/>
            <person name="Rivas-Marin E."/>
            <person name="Kohn T."/>
            <person name="Peeters S.H."/>
            <person name="Heuer A."/>
            <person name="Rast P."/>
            <person name="Oberbeckmann S."/>
            <person name="Bunk B."/>
            <person name="Jeske O."/>
            <person name="Meyerdierks A."/>
            <person name="Storesund J.E."/>
            <person name="Kallscheuer N."/>
            <person name="Luecker S."/>
            <person name="Lage O.M."/>
            <person name="Pohl T."/>
            <person name="Merkel B.J."/>
            <person name="Hornburger P."/>
            <person name="Mueller R.-W."/>
            <person name="Bruemmer F."/>
            <person name="Labrenz M."/>
            <person name="Spormann A.M."/>
            <person name="Op den Camp H."/>
            <person name="Overmann J."/>
            <person name="Amann R."/>
            <person name="Jetten M.S.M."/>
            <person name="Mascher T."/>
            <person name="Medema M.H."/>
            <person name="Devos D.P."/>
            <person name="Kaster A.-K."/>
            <person name="Ovreas L."/>
            <person name="Rohde M."/>
            <person name="Galperin M.Y."/>
            <person name="Jogler C."/>
        </authorList>
    </citation>
    <scope>NUCLEOTIDE SEQUENCE [LARGE SCALE GENOMIC DNA]</scope>
    <source>
        <strain evidence="10 11">Pla175</strain>
    </source>
</reference>
<evidence type="ECO:0000313" key="10">
    <source>
        <dbReference type="EMBL" id="QDU89584.1"/>
    </source>
</evidence>
<keyword evidence="10" id="KW-0560">Oxidoreductase</keyword>
<dbReference type="GO" id="GO:0005886">
    <property type="term" value="C:plasma membrane"/>
    <property type="evidence" value="ECO:0007669"/>
    <property type="project" value="UniProtKB-SubCell"/>
</dbReference>
<dbReference type="PANTHER" id="PTHR11403">
    <property type="entry name" value="CYTOCHROME C OXIDASE SUBUNIT III"/>
    <property type="match status" value="1"/>
</dbReference>
<dbReference type="AlphaFoldDB" id="A0A518DDL8"/>
<keyword evidence="11" id="KW-1185">Reference proteome</keyword>
<dbReference type="PANTHER" id="PTHR11403:SF2">
    <property type="entry name" value="CYTOCHROME BO(3) UBIQUINOL OXIDASE SUBUNIT 3"/>
    <property type="match status" value="1"/>
</dbReference>
<protein>
    <submittedName>
        <fullName evidence="10">Cytochrome c oxidase subunit 3</fullName>
        <ecNumber evidence="10">1.9.3.1</ecNumber>
    </submittedName>
</protein>
<dbReference type="GO" id="GO:0019646">
    <property type="term" value="P:aerobic electron transport chain"/>
    <property type="evidence" value="ECO:0007669"/>
    <property type="project" value="InterPro"/>
</dbReference>
<organism evidence="10 11">
    <name type="scientific">Pirellulimonas nuda</name>
    <dbReference type="NCBI Taxonomy" id="2528009"/>
    <lineage>
        <taxon>Bacteria</taxon>
        <taxon>Pseudomonadati</taxon>
        <taxon>Planctomycetota</taxon>
        <taxon>Planctomycetia</taxon>
        <taxon>Pirellulales</taxon>
        <taxon>Lacipirellulaceae</taxon>
        <taxon>Pirellulimonas</taxon>
    </lineage>
</organism>
<evidence type="ECO:0000256" key="3">
    <source>
        <dbReference type="ARBA" id="ARBA00022475"/>
    </source>
</evidence>
<name>A0A518DDL8_9BACT</name>
<evidence type="ECO:0000313" key="11">
    <source>
        <dbReference type="Proteomes" id="UP000317429"/>
    </source>
</evidence>
<proteinExistence type="inferred from homology"/>
<dbReference type="InterPro" id="IPR000298">
    <property type="entry name" value="Cyt_c_oxidase-like_su3"/>
</dbReference>
<evidence type="ECO:0000256" key="6">
    <source>
        <dbReference type="ARBA" id="ARBA00023136"/>
    </source>
</evidence>
<keyword evidence="3" id="KW-1003">Cell membrane</keyword>
<evidence type="ECO:0000256" key="1">
    <source>
        <dbReference type="ARBA" id="ARBA00004651"/>
    </source>
</evidence>
<dbReference type="EMBL" id="CP036291">
    <property type="protein sequence ID" value="QDU89584.1"/>
    <property type="molecule type" value="Genomic_DNA"/>
</dbReference>
<dbReference type="SUPFAM" id="SSF81452">
    <property type="entry name" value="Cytochrome c oxidase subunit III-like"/>
    <property type="match status" value="1"/>
</dbReference>
<accession>A0A518DDL8</accession>
<evidence type="ECO:0000256" key="8">
    <source>
        <dbReference type="SAM" id="Phobius"/>
    </source>
</evidence>
<comment type="subcellular location">
    <subcellularLocation>
        <location evidence="1 7">Cell membrane</location>
        <topology evidence="1 7">Multi-pass membrane protein</topology>
    </subcellularLocation>
</comment>
<feature type="transmembrane region" description="Helical" evidence="8">
    <location>
        <begin position="91"/>
        <end position="110"/>
    </location>
</feature>
<evidence type="ECO:0000256" key="7">
    <source>
        <dbReference type="RuleBase" id="RU003376"/>
    </source>
</evidence>
<evidence type="ECO:0000256" key="4">
    <source>
        <dbReference type="ARBA" id="ARBA00022692"/>
    </source>
</evidence>
<dbReference type="GO" id="GO:0004129">
    <property type="term" value="F:cytochrome-c oxidase activity"/>
    <property type="evidence" value="ECO:0007669"/>
    <property type="project" value="InterPro"/>
</dbReference>
<evidence type="ECO:0000256" key="5">
    <source>
        <dbReference type="ARBA" id="ARBA00022989"/>
    </source>
</evidence>
<keyword evidence="4 7" id="KW-0812">Transmembrane</keyword>